<dbReference type="RefSeq" id="WP_094024558.1">
    <property type="nucleotide sequence ID" value="NZ_NGAF01000002.1"/>
</dbReference>
<reference evidence="2 3" key="1">
    <citation type="submission" date="2017-07" db="EMBL/GenBank/DDBJ databases">
        <title>First draft Genome Sequence of Nocardia cerradoensis isolated from human infection.</title>
        <authorList>
            <person name="Carrasco G."/>
        </authorList>
    </citation>
    <scope>NUCLEOTIDE SEQUENCE [LARGE SCALE GENOMIC DNA]</scope>
    <source>
        <strain evidence="2 3">CNM20130759</strain>
    </source>
</reference>
<dbReference type="Proteomes" id="UP000215506">
    <property type="component" value="Unassembled WGS sequence"/>
</dbReference>
<dbReference type="InterPro" id="IPR029062">
    <property type="entry name" value="Class_I_gatase-like"/>
</dbReference>
<protein>
    <submittedName>
        <fullName evidence="2">Putative protease YdeA</fullName>
        <ecNumber evidence="2">3.2.-.-</ecNumber>
    </submittedName>
</protein>
<accession>A0A231HBA4</accession>
<dbReference type="Pfam" id="PF01965">
    <property type="entry name" value="DJ-1_PfpI"/>
    <property type="match status" value="1"/>
</dbReference>
<evidence type="ECO:0000313" key="3">
    <source>
        <dbReference type="Proteomes" id="UP000215506"/>
    </source>
</evidence>
<feature type="domain" description="DJ-1/PfpI" evidence="1">
    <location>
        <begin position="3"/>
        <end position="171"/>
    </location>
</feature>
<dbReference type="GO" id="GO:0006508">
    <property type="term" value="P:proteolysis"/>
    <property type="evidence" value="ECO:0007669"/>
    <property type="project" value="UniProtKB-KW"/>
</dbReference>
<evidence type="ECO:0000259" key="1">
    <source>
        <dbReference type="Pfam" id="PF01965"/>
    </source>
</evidence>
<organism evidence="2 3">
    <name type="scientific">Nocardia cerradoensis</name>
    <dbReference type="NCBI Taxonomy" id="85688"/>
    <lineage>
        <taxon>Bacteria</taxon>
        <taxon>Bacillati</taxon>
        <taxon>Actinomycetota</taxon>
        <taxon>Actinomycetes</taxon>
        <taxon>Mycobacteriales</taxon>
        <taxon>Nocardiaceae</taxon>
        <taxon>Nocardia</taxon>
    </lineage>
</organism>
<keyword evidence="3" id="KW-1185">Reference proteome</keyword>
<dbReference type="InterPro" id="IPR002818">
    <property type="entry name" value="DJ-1/PfpI"/>
</dbReference>
<dbReference type="AlphaFoldDB" id="A0A231HBA4"/>
<gene>
    <name evidence="2" type="primary">ydeA</name>
    <name evidence="2" type="ORF">B7C42_01063</name>
</gene>
<dbReference type="Gene3D" id="3.40.50.880">
    <property type="match status" value="1"/>
</dbReference>
<sequence length="208" mass="22003">MSKTVHIAVYDTFADWEPSYVTAGINRPLMQREPGTWQIRTVGATAEPVTSMGGLRVVPDLTLDQLSPADSAMLVLPGADIWEDERLAPFAGAAAEFLSAGVPVAAICGATYGLAKQGLLDARPHTGNAPENLASTGYSGAGHYVDEPAVTDGDLITASGIAPIDFARHIFARLDLFEPAVLDAWYRLYADRDPSAFFALQAGAVEPA</sequence>
<name>A0A231HBA4_9NOCA</name>
<keyword evidence="2" id="KW-0645">Protease</keyword>
<dbReference type="GO" id="GO:0016798">
    <property type="term" value="F:hydrolase activity, acting on glycosyl bonds"/>
    <property type="evidence" value="ECO:0007669"/>
    <property type="project" value="UniProtKB-KW"/>
</dbReference>
<proteinExistence type="predicted"/>
<keyword evidence="2" id="KW-0378">Hydrolase</keyword>
<dbReference type="CDD" id="cd03140">
    <property type="entry name" value="GATase1_PfpI_3"/>
    <property type="match status" value="1"/>
</dbReference>
<keyword evidence="2" id="KW-0326">Glycosidase</keyword>
<dbReference type="EC" id="3.2.-.-" evidence="2"/>
<comment type="caution">
    <text evidence="2">The sequence shown here is derived from an EMBL/GenBank/DDBJ whole genome shotgun (WGS) entry which is preliminary data.</text>
</comment>
<dbReference type="EMBL" id="NGAF01000002">
    <property type="protein sequence ID" value="OXR46099.1"/>
    <property type="molecule type" value="Genomic_DNA"/>
</dbReference>
<dbReference type="SUPFAM" id="SSF52317">
    <property type="entry name" value="Class I glutamine amidotransferase-like"/>
    <property type="match status" value="1"/>
</dbReference>
<dbReference type="GO" id="GO:0008233">
    <property type="term" value="F:peptidase activity"/>
    <property type="evidence" value="ECO:0007669"/>
    <property type="project" value="UniProtKB-KW"/>
</dbReference>
<evidence type="ECO:0000313" key="2">
    <source>
        <dbReference type="EMBL" id="OXR46099.1"/>
    </source>
</evidence>